<dbReference type="SUPFAM" id="SSF88723">
    <property type="entry name" value="PIN domain-like"/>
    <property type="match status" value="1"/>
</dbReference>
<name>A0A6B1D4H9_9CHLR</name>
<evidence type="ECO:0000256" key="1">
    <source>
        <dbReference type="ARBA" id="ARBA00022649"/>
    </source>
</evidence>
<comment type="cofactor">
    <cofactor evidence="5">
        <name>Mg(2+)</name>
        <dbReference type="ChEBI" id="CHEBI:18420"/>
    </cofactor>
</comment>
<dbReference type="HAMAP" id="MF_00265">
    <property type="entry name" value="VapC_Nob1"/>
    <property type="match status" value="1"/>
</dbReference>
<evidence type="ECO:0000256" key="5">
    <source>
        <dbReference type="HAMAP-Rule" id="MF_00265"/>
    </source>
</evidence>
<keyword evidence="4 5" id="KW-0378">Hydrolase</keyword>
<dbReference type="AlphaFoldDB" id="A0A6B1D4H9"/>
<keyword evidence="5" id="KW-0460">Magnesium</keyword>
<reference evidence="7" key="1">
    <citation type="submission" date="2019-09" db="EMBL/GenBank/DDBJ databases">
        <title>Characterisation of the sponge microbiome using genome-centric metagenomics.</title>
        <authorList>
            <person name="Engelberts J.P."/>
            <person name="Robbins S.J."/>
            <person name="De Goeij J.M."/>
            <person name="Aranda M."/>
            <person name="Bell S.C."/>
            <person name="Webster N.S."/>
        </authorList>
    </citation>
    <scope>NUCLEOTIDE SEQUENCE</scope>
    <source>
        <strain evidence="7">SB0661_bin_32</strain>
    </source>
</reference>
<keyword evidence="1 5" id="KW-1277">Toxin-antitoxin system</keyword>
<dbReference type="Gene3D" id="3.40.50.1010">
    <property type="entry name" value="5'-nuclease"/>
    <property type="match status" value="1"/>
</dbReference>
<dbReference type="GO" id="GO:0090729">
    <property type="term" value="F:toxin activity"/>
    <property type="evidence" value="ECO:0007669"/>
    <property type="project" value="UniProtKB-KW"/>
</dbReference>
<dbReference type="InterPro" id="IPR002716">
    <property type="entry name" value="PIN_dom"/>
</dbReference>
<evidence type="ECO:0000256" key="2">
    <source>
        <dbReference type="ARBA" id="ARBA00022722"/>
    </source>
</evidence>
<comment type="caution">
    <text evidence="7">The sequence shown here is derived from an EMBL/GenBank/DDBJ whole genome shotgun (WGS) entry which is preliminary data.</text>
</comment>
<evidence type="ECO:0000256" key="3">
    <source>
        <dbReference type="ARBA" id="ARBA00022723"/>
    </source>
</evidence>
<dbReference type="EMBL" id="VXMH01000026">
    <property type="protein sequence ID" value="MYC94464.1"/>
    <property type="molecule type" value="Genomic_DNA"/>
</dbReference>
<dbReference type="PANTHER" id="PTHR42188">
    <property type="entry name" value="23S RRNA-SPECIFIC ENDONUCLEASE VAPC20"/>
    <property type="match status" value="1"/>
</dbReference>
<dbReference type="InterPro" id="IPR022907">
    <property type="entry name" value="VapC_family"/>
</dbReference>
<proteinExistence type="inferred from homology"/>
<keyword evidence="2 5" id="KW-0540">Nuclease</keyword>
<comment type="function">
    <text evidence="5">Toxic component of a toxin-antitoxin (TA) system. An RNase.</text>
</comment>
<evidence type="ECO:0000259" key="6">
    <source>
        <dbReference type="Pfam" id="PF01850"/>
    </source>
</evidence>
<dbReference type="GO" id="GO:0016075">
    <property type="term" value="P:rRNA catabolic process"/>
    <property type="evidence" value="ECO:0007669"/>
    <property type="project" value="TreeGrafter"/>
</dbReference>
<gene>
    <name evidence="5" type="primary">vapC</name>
    <name evidence="7" type="ORF">F4X14_05785</name>
</gene>
<dbReference type="GO" id="GO:0016787">
    <property type="term" value="F:hydrolase activity"/>
    <property type="evidence" value="ECO:0007669"/>
    <property type="project" value="UniProtKB-KW"/>
</dbReference>
<dbReference type="GO" id="GO:0004521">
    <property type="term" value="F:RNA endonuclease activity"/>
    <property type="evidence" value="ECO:0007669"/>
    <property type="project" value="InterPro"/>
</dbReference>
<keyword evidence="5" id="KW-0800">Toxin</keyword>
<feature type="domain" description="PIN" evidence="6">
    <location>
        <begin position="2"/>
        <end position="125"/>
    </location>
</feature>
<dbReference type="PANTHER" id="PTHR42188:SF1">
    <property type="entry name" value="23S RRNA-SPECIFIC ENDONUCLEASE VAPC20"/>
    <property type="match status" value="1"/>
</dbReference>
<accession>A0A6B1D4H9</accession>
<comment type="similarity">
    <text evidence="5">Belongs to the PINc/VapC protein family.</text>
</comment>
<dbReference type="InterPro" id="IPR029060">
    <property type="entry name" value="PIN-like_dom_sf"/>
</dbReference>
<organism evidence="7">
    <name type="scientific">Caldilineaceae bacterium SB0661_bin_32</name>
    <dbReference type="NCBI Taxonomy" id="2605255"/>
    <lineage>
        <taxon>Bacteria</taxon>
        <taxon>Bacillati</taxon>
        <taxon>Chloroflexota</taxon>
        <taxon>Caldilineae</taxon>
        <taxon>Caldilineales</taxon>
        <taxon>Caldilineaceae</taxon>
    </lineage>
</organism>
<feature type="binding site" evidence="5">
    <location>
        <position position="5"/>
    </location>
    <ligand>
        <name>Mg(2+)</name>
        <dbReference type="ChEBI" id="CHEBI:18420"/>
    </ligand>
</feature>
<keyword evidence="3 5" id="KW-0479">Metal-binding</keyword>
<dbReference type="Pfam" id="PF01850">
    <property type="entry name" value="PIN"/>
    <property type="match status" value="1"/>
</dbReference>
<dbReference type="GO" id="GO:0000287">
    <property type="term" value="F:magnesium ion binding"/>
    <property type="evidence" value="ECO:0007669"/>
    <property type="project" value="UniProtKB-UniRule"/>
</dbReference>
<evidence type="ECO:0000313" key="7">
    <source>
        <dbReference type="EMBL" id="MYC94464.1"/>
    </source>
</evidence>
<feature type="binding site" evidence="5">
    <location>
        <position position="100"/>
    </location>
    <ligand>
        <name>Mg(2+)</name>
        <dbReference type="ChEBI" id="CHEBI:18420"/>
    </ligand>
</feature>
<evidence type="ECO:0000256" key="4">
    <source>
        <dbReference type="ARBA" id="ARBA00022801"/>
    </source>
</evidence>
<sequence length="131" mass="14998">MVLVDTSALLALLDREDRYHDDATLVWRRLVLQDEPVICTNYVVVEAIALVQRRLGLAAVRRLLQDLIPWLSIEWVQPEIHEVAISALMAANRRGLSIVDCVSFEVARRKRVSAIFAYDRDFVEHGFTPID</sequence>
<protein>
    <recommendedName>
        <fullName evidence="5">Ribonuclease VapC</fullName>
        <shortName evidence="5">RNase VapC</shortName>
        <ecNumber evidence="5">3.1.-.-</ecNumber>
    </recommendedName>
    <alternativeName>
        <fullName evidence="5">Toxin VapC</fullName>
    </alternativeName>
</protein>
<dbReference type="InterPro" id="IPR039018">
    <property type="entry name" value="VapC20-like"/>
</dbReference>
<dbReference type="EC" id="3.1.-.-" evidence="5"/>